<name>A0A0A9EXE6_ARUDO</name>
<dbReference type="EMBL" id="GBRH01193129">
    <property type="protein sequence ID" value="JAE04767.1"/>
    <property type="molecule type" value="Transcribed_RNA"/>
</dbReference>
<sequence length="92" mass="9596">MCRSKMDASTEITTGGDSAVGVPSSRHGKANASDGSSLDAISWILGAHGDLCYQMASCVLDHTRLHCTALQAREAWLLIQMSAAASCGEGRV</sequence>
<evidence type="ECO:0000313" key="2">
    <source>
        <dbReference type="EMBL" id="JAE04767.1"/>
    </source>
</evidence>
<accession>A0A0A9EXE6</accession>
<reference evidence="2" key="1">
    <citation type="submission" date="2014-09" db="EMBL/GenBank/DDBJ databases">
        <authorList>
            <person name="Magalhaes I.L.F."/>
            <person name="Oliveira U."/>
            <person name="Santos F.R."/>
            <person name="Vidigal T.H.D.A."/>
            <person name="Brescovit A.D."/>
            <person name="Santos A.J."/>
        </authorList>
    </citation>
    <scope>NUCLEOTIDE SEQUENCE</scope>
    <source>
        <tissue evidence="2">Shoot tissue taken approximately 20 cm above the soil surface</tissue>
    </source>
</reference>
<protein>
    <submittedName>
        <fullName evidence="2">Cycp3</fullName>
    </submittedName>
</protein>
<reference evidence="2" key="2">
    <citation type="journal article" date="2015" name="Data Brief">
        <title>Shoot transcriptome of the giant reed, Arundo donax.</title>
        <authorList>
            <person name="Barrero R.A."/>
            <person name="Guerrero F.D."/>
            <person name="Moolhuijzen P."/>
            <person name="Goolsby J.A."/>
            <person name="Tidwell J."/>
            <person name="Bellgard S.E."/>
            <person name="Bellgard M.I."/>
        </authorList>
    </citation>
    <scope>NUCLEOTIDE SEQUENCE</scope>
    <source>
        <tissue evidence="2">Shoot tissue taken approximately 20 cm above the soil surface</tissue>
    </source>
</reference>
<proteinExistence type="predicted"/>
<organism evidence="2">
    <name type="scientific">Arundo donax</name>
    <name type="common">Giant reed</name>
    <name type="synonym">Donax arundinaceus</name>
    <dbReference type="NCBI Taxonomy" id="35708"/>
    <lineage>
        <taxon>Eukaryota</taxon>
        <taxon>Viridiplantae</taxon>
        <taxon>Streptophyta</taxon>
        <taxon>Embryophyta</taxon>
        <taxon>Tracheophyta</taxon>
        <taxon>Spermatophyta</taxon>
        <taxon>Magnoliopsida</taxon>
        <taxon>Liliopsida</taxon>
        <taxon>Poales</taxon>
        <taxon>Poaceae</taxon>
        <taxon>PACMAD clade</taxon>
        <taxon>Arundinoideae</taxon>
        <taxon>Arundineae</taxon>
        <taxon>Arundo</taxon>
    </lineage>
</organism>
<feature type="region of interest" description="Disordered" evidence="1">
    <location>
        <begin position="1"/>
        <end position="35"/>
    </location>
</feature>
<evidence type="ECO:0000256" key="1">
    <source>
        <dbReference type="SAM" id="MobiDB-lite"/>
    </source>
</evidence>
<dbReference type="AlphaFoldDB" id="A0A0A9EXE6"/>